<keyword evidence="4" id="KW-1185">Reference proteome</keyword>
<sequence length="542" mass="59429">MLLTSILTALILLSPALSSQSPLTDSLGTDNGPSPQSARENAQHIFNAVHAAMRQWDSSLKHNGMSFFAATIPNNTLLYHGAHTKEPVKGMEWLAFEIEHAEMFARGRGPPGRRPGGGGPGRGPPGEGPPGEGGPGNGRGPPPPFTFEKDRHSAEDEEPVQHGYLHTYRTSRPLTKLLYIDGMSAGKTSMGTLDTQDLILGNASQTQAPWGDYQRAVTLCELGAEAGIEGFLRMEAGFELILCNFTEGLEFVSAYQRPDATDDPEAGFSELSQFEYVRGVAARYHGINGGRVVLDYSTMVSAFFYGLNLTNPDPKKAVLPRLVSNSAEERERVKDDVVSLFSPARSEEHSTIDWLGITDMIVTRYSDRLQFLASGNLTNRTMLSEINFLLNVFIDYTEPSIPNSIQKCTDIYLTLIPGTISDHLIYEALSTVSSKICRTLFEVRTILFEDASATSNSAVEQGNEAIQALIDYLDWPTWLECGKCAYDEVCFVAIWPWGAPEDHENPGCIKVDDLRSRHGYWDMNGGGGGPRPKGVDEGREDL</sequence>
<reference evidence="3 4" key="1">
    <citation type="submission" date="2016-03" db="EMBL/GenBank/DDBJ databases">
        <authorList>
            <person name="Ploux O."/>
        </authorList>
    </citation>
    <scope>NUCLEOTIDE SEQUENCE [LARGE SCALE GENOMIC DNA]</scope>
    <source>
        <strain evidence="3 4">UAMH 11012</strain>
    </source>
</reference>
<feature type="compositionally biased region" description="Gly residues" evidence="1">
    <location>
        <begin position="129"/>
        <end position="139"/>
    </location>
</feature>
<feature type="signal peptide" evidence="2">
    <location>
        <begin position="1"/>
        <end position="18"/>
    </location>
</feature>
<feature type="region of interest" description="Disordered" evidence="1">
    <location>
        <begin position="522"/>
        <end position="542"/>
    </location>
</feature>
<dbReference type="PANTHER" id="PTHR35204">
    <property type="entry name" value="YALI0A21131P"/>
    <property type="match status" value="1"/>
</dbReference>
<dbReference type="Proteomes" id="UP000184330">
    <property type="component" value="Unassembled WGS sequence"/>
</dbReference>
<name>A0A1L7XDZ4_9HELO</name>
<dbReference type="OrthoDB" id="10261782at2759"/>
<evidence type="ECO:0000313" key="4">
    <source>
        <dbReference type="Proteomes" id="UP000184330"/>
    </source>
</evidence>
<feature type="compositionally biased region" description="Basic and acidic residues" evidence="1">
    <location>
        <begin position="533"/>
        <end position="542"/>
    </location>
</feature>
<feature type="region of interest" description="Disordered" evidence="1">
    <location>
        <begin position="19"/>
        <end position="38"/>
    </location>
</feature>
<evidence type="ECO:0000256" key="2">
    <source>
        <dbReference type="SAM" id="SignalP"/>
    </source>
</evidence>
<keyword evidence="2" id="KW-0732">Signal</keyword>
<evidence type="ECO:0000256" key="1">
    <source>
        <dbReference type="SAM" id="MobiDB-lite"/>
    </source>
</evidence>
<organism evidence="3 4">
    <name type="scientific">Phialocephala subalpina</name>
    <dbReference type="NCBI Taxonomy" id="576137"/>
    <lineage>
        <taxon>Eukaryota</taxon>
        <taxon>Fungi</taxon>
        <taxon>Dikarya</taxon>
        <taxon>Ascomycota</taxon>
        <taxon>Pezizomycotina</taxon>
        <taxon>Leotiomycetes</taxon>
        <taxon>Helotiales</taxon>
        <taxon>Mollisiaceae</taxon>
        <taxon>Phialocephala</taxon>
        <taxon>Phialocephala fortinii species complex</taxon>
    </lineage>
</organism>
<protein>
    <submittedName>
        <fullName evidence="3">Related to Expression is GCR1 dependent</fullName>
    </submittedName>
</protein>
<feature type="compositionally biased region" description="Polar residues" evidence="1">
    <location>
        <begin position="24"/>
        <end position="38"/>
    </location>
</feature>
<dbReference type="AlphaFoldDB" id="A0A1L7XDZ4"/>
<dbReference type="STRING" id="576137.A0A1L7XDZ4"/>
<evidence type="ECO:0000313" key="3">
    <source>
        <dbReference type="EMBL" id="CZR63216.1"/>
    </source>
</evidence>
<dbReference type="InterPro" id="IPR038921">
    <property type="entry name" value="YOR389W-like"/>
</dbReference>
<feature type="chain" id="PRO_5012114836" evidence="2">
    <location>
        <begin position="19"/>
        <end position="542"/>
    </location>
</feature>
<dbReference type="PANTHER" id="PTHR35204:SF1">
    <property type="entry name" value="ENTEROTOXIN"/>
    <property type="match status" value="1"/>
</dbReference>
<feature type="region of interest" description="Disordered" evidence="1">
    <location>
        <begin position="105"/>
        <end position="159"/>
    </location>
</feature>
<accession>A0A1L7XDZ4</accession>
<dbReference type="EMBL" id="FJOG01000023">
    <property type="protein sequence ID" value="CZR63216.1"/>
    <property type="molecule type" value="Genomic_DNA"/>
</dbReference>
<gene>
    <name evidence="3" type="ORF">PAC_13113</name>
</gene>
<proteinExistence type="predicted"/>